<evidence type="ECO:0000259" key="2">
    <source>
        <dbReference type="Pfam" id="PF02302"/>
    </source>
</evidence>
<dbReference type="OrthoDB" id="6603449at2"/>
<protein>
    <recommendedName>
        <fullName evidence="2">Phosphotransferase system EIIB component type 2/3 domain-containing protein</fullName>
    </recommendedName>
</protein>
<evidence type="ECO:0000313" key="3">
    <source>
        <dbReference type="EMBL" id="PAB59987.1"/>
    </source>
</evidence>
<dbReference type="GO" id="GO:0009401">
    <property type="term" value="P:phosphoenolpyruvate-dependent sugar phosphotransferase system"/>
    <property type="evidence" value="ECO:0007669"/>
    <property type="project" value="InterPro"/>
</dbReference>
<dbReference type="AlphaFoldDB" id="A0A267MKP0"/>
<gene>
    <name evidence="3" type="ORF">CCE28_06325</name>
</gene>
<name>A0A267MKP0_9FIRM</name>
<feature type="domain" description="Phosphotransferase system EIIB component type 2/3" evidence="2">
    <location>
        <begin position="3"/>
        <end position="46"/>
    </location>
</feature>
<dbReference type="EMBL" id="NIBG01000004">
    <property type="protein sequence ID" value="PAB59987.1"/>
    <property type="molecule type" value="Genomic_DNA"/>
</dbReference>
<dbReference type="Gene3D" id="3.40.50.2300">
    <property type="match status" value="1"/>
</dbReference>
<evidence type="ECO:0000313" key="4">
    <source>
        <dbReference type="Proteomes" id="UP000216024"/>
    </source>
</evidence>
<keyword evidence="4" id="KW-1185">Reference proteome</keyword>
<accession>A0A267MKP0</accession>
<evidence type="ECO:0000256" key="1">
    <source>
        <dbReference type="ARBA" id="ARBA00022679"/>
    </source>
</evidence>
<dbReference type="SUPFAM" id="SSF52794">
    <property type="entry name" value="PTS system IIB component-like"/>
    <property type="match status" value="1"/>
</dbReference>
<dbReference type="GO" id="GO:0008982">
    <property type="term" value="F:protein-N(PI)-phosphohistidine-sugar phosphotransferase activity"/>
    <property type="evidence" value="ECO:0007669"/>
    <property type="project" value="InterPro"/>
</dbReference>
<dbReference type="Proteomes" id="UP000216024">
    <property type="component" value="Unassembled WGS sequence"/>
</dbReference>
<comment type="caution">
    <text evidence="3">The sequence shown here is derived from an EMBL/GenBank/DDBJ whole genome shotgun (WGS) entry which is preliminary data.</text>
</comment>
<dbReference type="Pfam" id="PF02302">
    <property type="entry name" value="PTS_IIB"/>
    <property type="match status" value="1"/>
</dbReference>
<reference evidence="3 4" key="1">
    <citation type="submission" date="2017-06" db="EMBL/GenBank/DDBJ databases">
        <title>Draft genome sequence of anaerobic fermentative bacterium Anaeromicrobium sediminis DY2726D isolated from West Pacific Ocean sediments.</title>
        <authorList>
            <person name="Zeng X."/>
        </authorList>
    </citation>
    <scope>NUCLEOTIDE SEQUENCE [LARGE SCALE GENOMIC DNA]</scope>
    <source>
        <strain evidence="3 4">DY2726D</strain>
    </source>
</reference>
<dbReference type="InterPro" id="IPR036095">
    <property type="entry name" value="PTS_EIIB-like_sf"/>
</dbReference>
<proteinExistence type="predicted"/>
<keyword evidence="1" id="KW-0808">Transferase</keyword>
<organism evidence="3 4">
    <name type="scientific">Anaeromicrobium sediminis</name>
    <dbReference type="NCBI Taxonomy" id="1478221"/>
    <lineage>
        <taxon>Bacteria</taxon>
        <taxon>Bacillati</taxon>
        <taxon>Bacillota</taxon>
        <taxon>Clostridia</taxon>
        <taxon>Peptostreptococcales</taxon>
        <taxon>Thermotaleaceae</taxon>
        <taxon>Anaeromicrobium</taxon>
    </lineage>
</organism>
<sequence>MLKIIVVCGMGLGSSHYISMNVIDILKSHEIHANVENCDLLSAFSKEGHIFIGADYFMEQLEDQPFKVCLDDLFDKEELEKKLLEAVDSFYESN</sequence>
<dbReference type="InterPro" id="IPR003501">
    <property type="entry name" value="PTS_EIIB_2/3"/>
</dbReference>
<dbReference type="RefSeq" id="WP_095132111.1">
    <property type="nucleotide sequence ID" value="NZ_NIBG01000004.1"/>
</dbReference>